<keyword evidence="1" id="KW-0695">RNA-directed DNA polymerase</keyword>
<keyword evidence="2" id="KW-1185">Reference proteome</keyword>
<keyword evidence="1" id="KW-0808">Transferase</keyword>
<gene>
    <name evidence="1" type="ORF">EPI10_023486</name>
</gene>
<dbReference type="OrthoDB" id="1936608at2759"/>
<sequence>MNGFIMRCVKSFAYSVVINGAQGVEFKPTRGLRQGHPLSPYLFIIYVEGFSKLAKVERNGLSVTQLFFAYGSILFGEATNEGSMVIKSVVNEYEKISGQLINFDKSLIYFSSNVCNNVRCRISNILGVRISNNPEKYPGLPTMVGRQKKNTVVNIKEIL</sequence>
<dbReference type="GO" id="GO:0003964">
    <property type="term" value="F:RNA-directed DNA polymerase activity"/>
    <property type="evidence" value="ECO:0007669"/>
    <property type="project" value="UniProtKB-KW"/>
</dbReference>
<dbReference type="AlphaFoldDB" id="A0A5B6VVK9"/>
<comment type="caution">
    <text evidence="1">The sequence shown here is derived from an EMBL/GenBank/DDBJ whole genome shotgun (WGS) entry which is preliminary data.</text>
</comment>
<dbReference type="EMBL" id="SMMG02000005">
    <property type="protein sequence ID" value="KAA3473078.1"/>
    <property type="molecule type" value="Genomic_DNA"/>
</dbReference>
<dbReference type="PANTHER" id="PTHR33116:SF86">
    <property type="entry name" value="REVERSE TRANSCRIPTASE DOMAIN-CONTAINING PROTEIN"/>
    <property type="match status" value="1"/>
</dbReference>
<accession>A0A5B6VVK9</accession>
<organism evidence="1 2">
    <name type="scientific">Gossypium australe</name>
    <dbReference type="NCBI Taxonomy" id="47621"/>
    <lineage>
        <taxon>Eukaryota</taxon>
        <taxon>Viridiplantae</taxon>
        <taxon>Streptophyta</taxon>
        <taxon>Embryophyta</taxon>
        <taxon>Tracheophyta</taxon>
        <taxon>Spermatophyta</taxon>
        <taxon>Magnoliopsida</taxon>
        <taxon>eudicotyledons</taxon>
        <taxon>Gunneridae</taxon>
        <taxon>Pentapetalae</taxon>
        <taxon>rosids</taxon>
        <taxon>malvids</taxon>
        <taxon>Malvales</taxon>
        <taxon>Malvaceae</taxon>
        <taxon>Malvoideae</taxon>
        <taxon>Gossypium</taxon>
    </lineage>
</organism>
<name>A0A5B6VVK9_9ROSI</name>
<evidence type="ECO:0000313" key="2">
    <source>
        <dbReference type="Proteomes" id="UP000325315"/>
    </source>
</evidence>
<proteinExistence type="predicted"/>
<reference evidence="2" key="1">
    <citation type="journal article" date="2019" name="Plant Biotechnol. J.">
        <title>Genome sequencing of the Australian wild diploid species Gossypium australe highlights disease resistance and delayed gland morphogenesis.</title>
        <authorList>
            <person name="Cai Y."/>
            <person name="Cai X."/>
            <person name="Wang Q."/>
            <person name="Wang P."/>
            <person name="Zhang Y."/>
            <person name="Cai C."/>
            <person name="Xu Y."/>
            <person name="Wang K."/>
            <person name="Zhou Z."/>
            <person name="Wang C."/>
            <person name="Geng S."/>
            <person name="Li B."/>
            <person name="Dong Q."/>
            <person name="Hou Y."/>
            <person name="Wang H."/>
            <person name="Ai P."/>
            <person name="Liu Z."/>
            <person name="Yi F."/>
            <person name="Sun M."/>
            <person name="An G."/>
            <person name="Cheng J."/>
            <person name="Zhang Y."/>
            <person name="Shi Q."/>
            <person name="Xie Y."/>
            <person name="Shi X."/>
            <person name="Chang Y."/>
            <person name="Huang F."/>
            <person name="Chen Y."/>
            <person name="Hong S."/>
            <person name="Mi L."/>
            <person name="Sun Q."/>
            <person name="Zhang L."/>
            <person name="Zhou B."/>
            <person name="Peng R."/>
            <person name="Zhang X."/>
            <person name="Liu F."/>
        </authorList>
    </citation>
    <scope>NUCLEOTIDE SEQUENCE [LARGE SCALE GENOMIC DNA]</scope>
    <source>
        <strain evidence="2">cv. PA1801</strain>
    </source>
</reference>
<evidence type="ECO:0000313" key="1">
    <source>
        <dbReference type="EMBL" id="KAA3473078.1"/>
    </source>
</evidence>
<dbReference type="PANTHER" id="PTHR33116">
    <property type="entry name" value="REVERSE TRANSCRIPTASE ZINC-BINDING DOMAIN-CONTAINING PROTEIN-RELATED-RELATED"/>
    <property type="match status" value="1"/>
</dbReference>
<protein>
    <submittedName>
        <fullName evidence="1">Reverse transcriptase</fullName>
    </submittedName>
</protein>
<keyword evidence="1" id="KW-0548">Nucleotidyltransferase</keyword>
<dbReference type="Proteomes" id="UP000325315">
    <property type="component" value="Unassembled WGS sequence"/>
</dbReference>